<feature type="compositionally biased region" description="Acidic residues" evidence="3">
    <location>
        <begin position="87"/>
        <end position="123"/>
    </location>
</feature>
<dbReference type="EMBL" id="JAAGLI010000241">
    <property type="protein sequence ID" value="NEA22863.1"/>
    <property type="molecule type" value="Genomic_DNA"/>
</dbReference>
<feature type="compositionally biased region" description="Basic and acidic residues" evidence="3">
    <location>
        <begin position="10"/>
        <end position="32"/>
    </location>
</feature>
<comment type="caution">
    <text evidence="5">The sequence shown here is derived from an EMBL/GenBank/DDBJ whole genome shotgun (WGS) entry which is preliminary data.</text>
</comment>
<feature type="compositionally biased region" description="Basic and acidic residues" evidence="3">
    <location>
        <begin position="63"/>
        <end position="79"/>
    </location>
</feature>
<feature type="transmembrane region" description="Helical" evidence="4">
    <location>
        <begin position="158"/>
        <end position="178"/>
    </location>
</feature>
<feature type="region of interest" description="Disordered" evidence="3">
    <location>
        <begin position="1"/>
        <end position="149"/>
    </location>
</feature>
<proteinExistence type="predicted"/>
<evidence type="ECO:0000256" key="3">
    <source>
        <dbReference type="SAM" id="MobiDB-lite"/>
    </source>
</evidence>
<evidence type="ECO:0000256" key="2">
    <source>
        <dbReference type="ARBA" id="ARBA00023136"/>
    </source>
</evidence>
<dbReference type="GO" id="GO:0016020">
    <property type="term" value="C:membrane"/>
    <property type="evidence" value="ECO:0007669"/>
    <property type="project" value="UniProtKB-SubCell"/>
</dbReference>
<accession>A0A6L9QDT4</accession>
<dbReference type="RefSeq" id="WP_163054860.1">
    <property type="nucleotide sequence ID" value="NZ_JAAGLI010000241.1"/>
</dbReference>
<organism evidence="5 6">
    <name type="scientific">Actinomadura bangladeshensis</name>
    <dbReference type="NCBI Taxonomy" id="453573"/>
    <lineage>
        <taxon>Bacteria</taxon>
        <taxon>Bacillati</taxon>
        <taxon>Actinomycetota</taxon>
        <taxon>Actinomycetes</taxon>
        <taxon>Streptosporangiales</taxon>
        <taxon>Thermomonosporaceae</taxon>
        <taxon>Actinomadura</taxon>
    </lineage>
</organism>
<reference evidence="5 6" key="1">
    <citation type="submission" date="2020-01" db="EMBL/GenBank/DDBJ databases">
        <title>Insect and environment-associated Actinomycetes.</title>
        <authorList>
            <person name="Currrie C."/>
            <person name="Chevrette M."/>
            <person name="Carlson C."/>
            <person name="Stubbendieck R."/>
            <person name="Wendt-Pienkowski E."/>
        </authorList>
    </citation>
    <scope>NUCLEOTIDE SEQUENCE [LARGE SCALE GENOMIC DNA]</scope>
    <source>
        <strain evidence="5 6">SID10258</strain>
    </source>
</reference>
<comment type="subcellular location">
    <subcellularLocation>
        <location evidence="1">Membrane</location>
    </subcellularLocation>
</comment>
<gene>
    <name evidence="5" type="ORF">G3I70_10205</name>
</gene>
<dbReference type="PANTHER" id="PTHR37042:SF4">
    <property type="entry name" value="OUTER MEMBRANE PROTEIN RV1973"/>
    <property type="match status" value="1"/>
</dbReference>
<evidence type="ECO:0000256" key="1">
    <source>
        <dbReference type="ARBA" id="ARBA00004370"/>
    </source>
</evidence>
<dbReference type="AlphaFoldDB" id="A0A6L9QDT4"/>
<keyword evidence="2 4" id="KW-0472">Membrane</keyword>
<dbReference type="PANTHER" id="PTHR37042">
    <property type="entry name" value="OUTER MEMBRANE PROTEIN RV1973"/>
    <property type="match status" value="1"/>
</dbReference>
<protein>
    <recommendedName>
        <fullName evidence="7">Mce-associated membrane protein</fullName>
    </recommendedName>
</protein>
<keyword evidence="4" id="KW-1133">Transmembrane helix</keyword>
<evidence type="ECO:0008006" key="7">
    <source>
        <dbReference type="Google" id="ProtNLM"/>
    </source>
</evidence>
<sequence length="312" mass="33525">MTMLGRGKRSASDKKKPDAKSDKATKAEKAAKAAELAEEAAERAREAARLAQIAADEAAEAEEPPKSPEKPESKGKLSEVDPTPETPAEDDSAPSEDDSTTPEPPEADTDEAEETEAEEDEDEPAKPKRPKLKKATKADDEDDEDDEPRRARLGLPTVIAVLAVLAIALGVGTTVLGLKVKEQRATQQAVKEASFASSHTAQKMSSYDYRTLDSDLKAASALTTGNLHTQYGKLAEQLKTVAVQQQAVSNTTVMKVGVVSATPDKVVTLVYANRSSATKNDKEQRLPESLRIKMTMVKKDGKWLASEVTVLS</sequence>
<evidence type="ECO:0000313" key="5">
    <source>
        <dbReference type="EMBL" id="NEA22863.1"/>
    </source>
</evidence>
<name>A0A6L9QDT4_9ACTN</name>
<evidence type="ECO:0000313" key="6">
    <source>
        <dbReference type="Proteomes" id="UP000475532"/>
    </source>
</evidence>
<dbReference type="Proteomes" id="UP000475532">
    <property type="component" value="Unassembled WGS sequence"/>
</dbReference>
<evidence type="ECO:0000256" key="4">
    <source>
        <dbReference type="SAM" id="Phobius"/>
    </source>
</evidence>
<keyword evidence="4" id="KW-0812">Transmembrane</keyword>